<accession>A0AA39Z1X3</accession>
<reference evidence="2" key="1">
    <citation type="submission" date="2023-06" db="EMBL/GenBank/DDBJ databases">
        <title>Multi-omics analyses reveal the molecular pathogenesis toolkit of Lasiodiplodia hormozganensis, a cross-kingdom pathogen.</title>
        <authorList>
            <person name="Felix C."/>
            <person name="Meneses R."/>
            <person name="Goncalves M.F.M."/>
            <person name="Tilleman L."/>
            <person name="Duarte A.S."/>
            <person name="Jorrin-Novo J.V."/>
            <person name="Van De Peer Y."/>
            <person name="Deforce D."/>
            <person name="Van Nieuwerburgh F."/>
            <person name="Esteves A.C."/>
            <person name="Alves A."/>
        </authorList>
    </citation>
    <scope>NUCLEOTIDE SEQUENCE</scope>
    <source>
        <strain evidence="2">CBS 339.90</strain>
    </source>
</reference>
<keyword evidence="3" id="KW-1185">Reference proteome</keyword>
<proteinExistence type="predicted"/>
<feature type="coiled-coil region" evidence="1">
    <location>
        <begin position="42"/>
        <end position="69"/>
    </location>
</feature>
<dbReference type="AlphaFoldDB" id="A0AA39Z1X3"/>
<evidence type="ECO:0000313" key="3">
    <source>
        <dbReference type="Proteomes" id="UP001175001"/>
    </source>
</evidence>
<organism evidence="2 3">
    <name type="scientific">Lasiodiplodia hormozganensis</name>
    <dbReference type="NCBI Taxonomy" id="869390"/>
    <lineage>
        <taxon>Eukaryota</taxon>
        <taxon>Fungi</taxon>
        <taxon>Dikarya</taxon>
        <taxon>Ascomycota</taxon>
        <taxon>Pezizomycotina</taxon>
        <taxon>Dothideomycetes</taxon>
        <taxon>Dothideomycetes incertae sedis</taxon>
        <taxon>Botryosphaeriales</taxon>
        <taxon>Botryosphaeriaceae</taxon>
        <taxon>Lasiodiplodia</taxon>
    </lineage>
</organism>
<dbReference type="Proteomes" id="UP001175001">
    <property type="component" value="Unassembled WGS sequence"/>
</dbReference>
<evidence type="ECO:0008006" key="4">
    <source>
        <dbReference type="Google" id="ProtNLM"/>
    </source>
</evidence>
<name>A0AA39Z1X3_9PEZI</name>
<comment type="caution">
    <text evidence="2">The sequence shown here is derived from an EMBL/GenBank/DDBJ whole genome shotgun (WGS) entry which is preliminary data.</text>
</comment>
<protein>
    <recommendedName>
        <fullName evidence="4">Fungal N-terminal domain-containing protein</fullName>
    </recommendedName>
</protein>
<keyword evidence="1" id="KW-0175">Coiled coil</keyword>
<evidence type="ECO:0000256" key="1">
    <source>
        <dbReference type="SAM" id="Coils"/>
    </source>
</evidence>
<dbReference type="EMBL" id="JAUJDW010000005">
    <property type="protein sequence ID" value="KAK0662649.1"/>
    <property type="molecule type" value="Genomic_DNA"/>
</dbReference>
<gene>
    <name evidence="2" type="ORF">DIS24_g1730</name>
</gene>
<sequence>MAEPFSTAAAAISLVDVAIKTAREISNFITSLKDAPETLRQTHEAVCEVQRLLEDLQQLEDTYRKSSMAHINPQSLSSIRRAIRSINEDLSSLRVKIDEPIFNTDSLSRRFLKSLRIRNKERSIIKICSRLEQRVLFTHTTLSAIGRYISSI</sequence>
<evidence type="ECO:0000313" key="2">
    <source>
        <dbReference type="EMBL" id="KAK0662649.1"/>
    </source>
</evidence>